<protein>
    <submittedName>
        <fullName evidence="7">2-dehydro-3-deoxygluconokinase</fullName>
    </submittedName>
</protein>
<accession>A0A223EJH4</accession>
<dbReference type="InterPro" id="IPR011611">
    <property type="entry name" value="PfkB_dom"/>
</dbReference>
<comment type="similarity">
    <text evidence="1">Belongs to the carbohydrate kinase PfkB family.</text>
</comment>
<keyword evidence="4 7" id="KW-0418">Kinase</keyword>
<dbReference type="CDD" id="cd01166">
    <property type="entry name" value="KdgK"/>
    <property type="match status" value="1"/>
</dbReference>
<feature type="domain" description="Carbohydrate kinase PfkB" evidence="6">
    <location>
        <begin position="5"/>
        <end position="302"/>
    </location>
</feature>
<evidence type="ECO:0000256" key="3">
    <source>
        <dbReference type="ARBA" id="ARBA00022741"/>
    </source>
</evidence>
<dbReference type="InterPro" id="IPR050306">
    <property type="entry name" value="PfkB_Carbo_kinase"/>
</dbReference>
<dbReference type="RefSeq" id="WP_063235881.1">
    <property type="nucleotide sequence ID" value="NZ_BCVO01000032.1"/>
</dbReference>
<keyword evidence="3" id="KW-0547">Nucleotide-binding</keyword>
<evidence type="ECO:0000256" key="2">
    <source>
        <dbReference type="ARBA" id="ARBA00022679"/>
    </source>
</evidence>
<evidence type="ECO:0000256" key="5">
    <source>
        <dbReference type="ARBA" id="ARBA00022840"/>
    </source>
</evidence>
<gene>
    <name evidence="7" type="ORF">BS1321_16650</name>
</gene>
<dbReference type="Proteomes" id="UP000214618">
    <property type="component" value="Chromosome"/>
</dbReference>
<evidence type="ECO:0000259" key="6">
    <source>
        <dbReference type="Pfam" id="PF00294"/>
    </source>
</evidence>
<dbReference type="GO" id="GO:0005524">
    <property type="term" value="F:ATP binding"/>
    <property type="evidence" value="ECO:0007669"/>
    <property type="project" value="UniProtKB-KW"/>
</dbReference>
<dbReference type="PANTHER" id="PTHR43085:SF1">
    <property type="entry name" value="PSEUDOURIDINE KINASE-RELATED"/>
    <property type="match status" value="1"/>
</dbReference>
<dbReference type="PROSITE" id="PS00584">
    <property type="entry name" value="PFKB_KINASES_2"/>
    <property type="match status" value="1"/>
</dbReference>
<dbReference type="PANTHER" id="PTHR43085">
    <property type="entry name" value="HEXOKINASE FAMILY MEMBER"/>
    <property type="match status" value="1"/>
</dbReference>
<dbReference type="SUPFAM" id="SSF53613">
    <property type="entry name" value="Ribokinase-like"/>
    <property type="match status" value="1"/>
</dbReference>
<dbReference type="OrthoDB" id="9813569at2"/>
<evidence type="ECO:0000256" key="1">
    <source>
        <dbReference type="ARBA" id="ARBA00010688"/>
    </source>
</evidence>
<evidence type="ECO:0000313" key="8">
    <source>
        <dbReference type="Proteomes" id="UP000214618"/>
    </source>
</evidence>
<keyword evidence="5" id="KW-0067">ATP-binding</keyword>
<proteinExistence type="inferred from homology"/>
<dbReference type="Gene3D" id="3.40.1190.20">
    <property type="match status" value="1"/>
</dbReference>
<dbReference type="GeneID" id="56474391"/>
<dbReference type="Pfam" id="PF00294">
    <property type="entry name" value="PfkB"/>
    <property type="match status" value="1"/>
</dbReference>
<reference evidence="7 8" key="1">
    <citation type="submission" date="2016-10" db="EMBL/GenBank/DDBJ databases">
        <title>The whole genome sequencing and assembly of Bacillus simplex DSM 1321 strain.</title>
        <authorList>
            <person name="Park M.-K."/>
            <person name="Lee Y.-J."/>
            <person name="Yi H."/>
            <person name="Bahn Y.-S."/>
            <person name="Kim J.F."/>
            <person name="Lee D.-W."/>
        </authorList>
    </citation>
    <scope>NUCLEOTIDE SEQUENCE [LARGE SCALE GENOMIC DNA]</scope>
    <source>
        <strain evidence="7 8">DSM 1321</strain>
    </source>
</reference>
<sequence length="323" mass="35397">MSELKVLTMGEAMAMFIADEPGNLEDCFSYKRYVAGAETNVAIGLSRLGVKTAWMSKVGDDSFGRMIMKTLTNEGVDVSNVLVDPLNPTGFQLKSKVEQGDPVVEYFRKNSSASKISLEDFPLEKLPSTQHLHLTGIPPAISSSFRELSWQVLNHMKQKGVTVSFDPNLRPSLWPNEREMISIVNMFAEEADWLLPGMQEGEILTGYSNKEDIASYYLELGVKLVVIKLGEEGAYFATQNERKEVPGFAVTEVVDTVGAGDGFAVGVISALLEGASYEEAVLRGNAIGAKAVMSPGDHEGLPNMEELEHFMKKGVLQSCLNYK</sequence>
<dbReference type="AlphaFoldDB" id="A0A223EJH4"/>
<dbReference type="EMBL" id="CP017704">
    <property type="protein sequence ID" value="ASS95398.1"/>
    <property type="molecule type" value="Genomic_DNA"/>
</dbReference>
<organism evidence="7 8">
    <name type="scientific">Peribacillus simplex NBRC 15720 = DSM 1321</name>
    <dbReference type="NCBI Taxonomy" id="1349754"/>
    <lineage>
        <taxon>Bacteria</taxon>
        <taxon>Bacillati</taxon>
        <taxon>Bacillota</taxon>
        <taxon>Bacilli</taxon>
        <taxon>Bacillales</taxon>
        <taxon>Bacillaceae</taxon>
        <taxon>Peribacillus</taxon>
    </lineage>
</organism>
<dbReference type="GO" id="GO:0016301">
    <property type="term" value="F:kinase activity"/>
    <property type="evidence" value="ECO:0007669"/>
    <property type="project" value="UniProtKB-KW"/>
</dbReference>
<evidence type="ECO:0000313" key="7">
    <source>
        <dbReference type="EMBL" id="ASS95398.1"/>
    </source>
</evidence>
<name>A0A223EJH4_9BACI</name>
<dbReference type="InterPro" id="IPR029056">
    <property type="entry name" value="Ribokinase-like"/>
</dbReference>
<evidence type="ECO:0000256" key="4">
    <source>
        <dbReference type="ARBA" id="ARBA00022777"/>
    </source>
</evidence>
<dbReference type="InterPro" id="IPR002173">
    <property type="entry name" value="Carboh/pur_kinase_PfkB_CS"/>
</dbReference>
<keyword evidence="2" id="KW-0808">Transferase</keyword>